<dbReference type="RefSeq" id="WP_240001341.1">
    <property type="nucleotide sequence ID" value="NZ_JBJVNI010000001.1"/>
</dbReference>
<dbReference type="Pfam" id="PF17195">
    <property type="entry name" value="DUF5132"/>
    <property type="match status" value="1"/>
</dbReference>
<accession>A0ABW9HKF3</accession>
<evidence type="ECO:0000313" key="2">
    <source>
        <dbReference type="Proteomes" id="UP001631957"/>
    </source>
</evidence>
<sequence>MLPLIAPFLLGIVAAPIAKRVVKPLVQGTIKTSVGLAMDLRKAVHEVGEGFQDMAAEVTAEVMSKELSETEKAGLAVRQ</sequence>
<reference evidence="1 2" key="1">
    <citation type="submission" date="2024-12" db="EMBL/GenBank/DDBJ databases">
        <title>Forecasting of Potato common scab and diversities of Pathogenic streptomyces spp. in china.</title>
        <authorList>
            <person name="Handique U."/>
            <person name="Wu J."/>
        </authorList>
    </citation>
    <scope>NUCLEOTIDE SEQUENCE [LARGE SCALE GENOMIC DNA]</scope>
    <source>
        <strain evidence="1 2">ZRIMU1530</strain>
    </source>
</reference>
<keyword evidence="2" id="KW-1185">Reference proteome</keyword>
<protein>
    <submittedName>
        <fullName evidence="1">DUF5132 domain-containing protein</fullName>
    </submittedName>
</protein>
<dbReference type="InterPro" id="IPR033456">
    <property type="entry name" value="DUF5132"/>
</dbReference>
<dbReference type="EMBL" id="JBJVNI010000001">
    <property type="protein sequence ID" value="MFM9607350.1"/>
    <property type="molecule type" value="Genomic_DNA"/>
</dbReference>
<proteinExistence type="predicted"/>
<dbReference type="Proteomes" id="UP001631957">
    <property type="component" value="Unassembled WGS sequence"/>
</dbReference>
<name>A0ABW9HKF3_9ACTN</name>
<comment type="caution">
    <text evidence="1">The sequence shown here is derived from an EMBL/GenBank/DDBJ whole genome shotgun (WGS) entry which is preliminary data.</text>
</comment>
<organism evidence="1 2">
    <name type="scientific">Streptomyces niveiscabiei</name>
    <dbReference type="NCBI Taxonomy" id="164115"/>
    <lineage>
        <taxon>Bacteria</taxon>
        <taxon>Bacillati</taxon>
        <taxon>Actinomycetota</taxon>
        <taxon>Actinomycetes</taxon>
        <taxon>Kitasatosporales</taxon>
        <taxon>Streptomycetaceae</taxon>
        <taxon>Streptomyces</taxon>
    </lineage>
</organism>
<evidence type="ECO:0000313" key="1">
    <source>
        <dbReference type="EMBL" id="MFM9607350.1"/>
    </source>
</evidence>
<gene>
    <name evidence="1" type="ORF">ACKI18_01345</name>
</gene>